<evidence type="ECO:0000256" key="4">
    <source>
        <dbReference type="ARBA" id="ARBA00022692"/>
    </source>
</evidence>
<evidence type="ECO:0000256" key="2">
    <source>
        <dbReference type="ARBA" id="ARBA00022475"/>
    </source>
</evidence>
<dbReference type="Proteomes" id="UP001107558">
    <property type="component" value="Chromosome 4"/>
</dbReference>
<evidence type="ECO:0000256" key="8">
    <source>
        <dbReference type="ARBA" id="ARBA00023170"/>
    </source>
</evidence>
<gene>
    <name evidence="11" type="ORF">PVAND_016947</name>
</gene>
<keyword evidence="12" id="KW-1185">Reference proteome</keyword>
<dbReference type="GO" id="GO:0005886">
    <property type="term" value="C:plasma membrane"/>
    <property type="evidence" value="ECO:0007669"/>
    <property type="project" value="UniProtKB-SubCell"/>
</dbReference>
<dbReference type="GO" id="GO:0004984">
    <property type="term" value="F:olfactory receptor activity"/>
    <property type="evidence" value="ECO:0007669"/>
    <property type="project" value="InterPro"/>
</dbReference>
<keyword evidence="6 10" id="KW-1133">Transmembrane helix</keyword>
<keyword evidence="3" id="KW-0716">Sensory transduction</keyword>
<keyword evidence="4 10" id="KW-0812">Transmembrane</keyword>
<evidence type="ECO:0000256" key="7">
    <source>
        <dbReference type="ARBA" id="ARBA00023136"/>
    </source>
</evidence>
<comment type="caution">
    <text evidence="11">The sequence shown here is derived from an EMBL/GenBank/DDBJ whole genome shotgun (WGS) entry which is preliminary data.</text>
</comment>
<dbReference type="PANTHER" id="PTHR21137:SF35">
    <property type="entry name" value="ODORANT RECEPTOR 19A-RELATED"/>
    <property type="match status" value="1"/>
</dbReference>
<organism evidence="11 12">
    <name type="scientific">Polypedilum vanderplanki</name>
    <name type="common">Sleeping chironomid midge</name>
    <dbReference type="NCBI Taxonomy" id="319348"/>
    <lineage>
        <taxon>Eukaryota</taxon>
        <taxon>Metazoa</taxon>
        <taxon>Ecdysozoa</taxon>
        <taxon>Arthropoda</taxon>
        <taxon>Hexapoda</taxon>
        <taxon>Insecta</taxon>
        <taxon>Pterygota</taxon>
        <taxon>Neoptera</taxon>
        <taxon>Endopterygota</taxon>
        <taxon>Diptera</taxon>
        <taxon>Nematocera</taxon>
        <taxon>Chironomoidea</taxon>
        <taxon>Chironomidae</taxon>
        <taxon>Chironominae</taxon>
        <taxon>Polypedilum</taxon>
        <taxon>Polypedilum</taxon>
    </lineage>
</organism>
<keyword evidence="8" id="KW-0675">Receptor</keyword>
<keyword evidence="9" id="KW-0807">Transducer</keyword>
<proteinExistence type="predicted"/>
<name>A0A9J6BHX1_POLVA</name>
<keyword evidence="7 10" id="KW-0472">Membrane</keyword>
<protein>
    <submittedName>
        <fullName evidence="11">Uncharacterized protein</fullName>
    </submittedName>
</protein>
<keyword evidence="2" id="KW-1003">Cell membrane</keyword>
<comment type="subcellular location">
    <subcellularLocation>
        <location evidence="1">Cell membrane</location>
        <topology evidence="1">Multi-pass membrane protein</topology>
    </subcellularLocation>
</comment>
<evidence type="ECO:0000313" key="11">
    <source>
        <dbReference type="EMBL" id="KAG5669046.1"/>
    </source>
</evidence>
<feature type="transmembrane region" description="Helical" evidence="10">
    <location>
        <begin position="44"/>
        <end position="65"/>
    </location>
</feature>
<sequence>MVNDWKENYGLFIGVMLKTFEVVIGAAIFMSTKGDRKLTFEENVVFYFFIVIGLSYHFVPCYYGNLIYTVTNTFGYDLFSSDWTDGNLKYKKAMIVFGENLKQPVALSVSFYENLTLETFQVVKNIKLFLQKFKVK</sequence>
<dbReference type="GO" id="GO:0005549">
    <property type="term" value="F:odorant binding"/>
    <property type="evidence" value="ECO:0007669"/>
    <property type="project" value="InterPro"/>
</dbReference>
<evidence type="ECO:0000256" key="6">
    <source>
        <dbReference type="ARBA" id="ARBA00022989"/>
    </source>
</evidence>
<evidence type="ECO:0000256" key="5">
    <source>
        <dbReference type="ARBA" id="ARBA00022725"/>
    </source>
</evidence>
<feature type="transmembrane region" description="Helical" evidence="10">
    <location>
        <begin position="12"/>
        <end position="32"/>
    </location>
</feature>
<dbReference type="InterPro" id="IPR004117">
    <property type="entry name" value="7tm6_olfct_rcpt"/>
</dbReference>
<dbReference type="AlphaFoldDB" id="A0A9J6BHX1"/>
<evidence type="ECO:0000256" key="10">
    <source>
        <dbReference type="SAM" id="Phobius"/>
    </source>
</evidence>
<dbReference type="EMBL" id="JADBJN010000004">
    <property type="protein sequence ID" value="KAG5669046.1"/>
    <property type="molecule type" value="Genomic_DNA"/>
</dbReference>
<reference evidence="11" key="1">
    <citation type="submission" date="2021-03" db="EMBL/GenBank/DDBJ databases">
        <title>Chromosome level genome of the anhydrobiotic midge Polypedilum vanderplanki.</title>
        <authorList>
            <person name="Yoshida Y."/>
            <person name="Kikawada T."/>
            <person name="Gusev O."/>
        </authorList>
    </citation>
    <scope>NUCLEOTIDE SEQUENCE</scope>
    <source>
        <strain evidence="11">NIAS01</strain>
        <tissue evidence="11">Whole body or cell culture</tissue>
    </source>
</reference>
<evidence type="ECO:0000313" key="12">
    <source>
        <dbReference type="Proteomes" id="UP001107558"/>
    </source>
</evidence>
<dbReference type="Pfam" id="PF02949">
    <property type="entry name" value="7tm_6"/>
    <property type="match status" value="1"/>
</dbReference>
<dbReference type="OrthoDB" id="5846619at2759"/>
<dbReference type="GO" id="GO:0007165">
    <property type="term" value="P:signal transduction"/>
    <property type="evidence" value="ECO:0007669"/>
    <property type="project" value="UniProtKB-KW"/>
</dbReference>
<keyword evidence="5" id="KW-0552">Olfaction</keyword>
<dbReference type="PANTHER" id="PTHR21137">
    <property type="entry name" value="ODORANT RECEPTOR"/>
    <property type="match status" value="1"/>
</dbReference>
<accession>A0A9J6BHX1</accession>
<evidence type="ECO:0000256" key="1">
    <source>
        <dbReference type="ARBA" id="ARBA00004651"/>
    </source>
</evidence>
<evidence type="ECO:0000256" key="9">
    <source>
        <dbReference type="ARBA" id="ARBA00023224"/>
    </source>
</evidence>
<evidence type="ECO:0000256" key="3">
    <source>
        <dbReference type="ARBA" id="ARBA00022606"/>
    </source>
</evidence>